<organism evidence="1 2">
    <name type="scientific">Polaribacter atrinae</name>
    <dbReference type="NCBI Taxonomy" id="1333662"/>
    <lineage>
        <taxon>Bacteria</taxon>
        <taxon>Pseudomonadati</taxon>
        <taxon>Bacteroidota</taxon>
        <taxon>Flavobacteriia</taxon>
        <taxon>Flavobacteriales</taxon>
        <taxon>Flavobacteriaceae</taxon>
    </lineage>
</organism>
<dbReference type="EMBL" id="LVWE01000040">
    <property type="protein sequence ID" value="OAD44716.1"/>
    <property type="molecule type" value="Genomic_DNA"/>
</dbReference>
<dbReference type="RefSeq" id="WP_068450186.1">
    <property type="nucleotide sequence ID" value="NZ_CP150660.1"/>
</dbReference>
<name>A0A176TBD0_9FLAO</name>
<evidence type="ECO:0000313" key="2">
    <source>
        <dbReference type="Proteomes" id="UP000076923"/>
    </source>
</evidence>
<sequence length="417" mass="46696">MTYPKNIIFILVLFVSIALNAQIQVNLNVSSNPTPELFEWANRTDLAILTVTNSDERLIGTDYKIKVKVSLDNELVLETNMGVMTQKLPLGSQTFLADEIIPYDAINFKNNSFKNKMIQTGLLPAGVYTFCVSLIDLNGKTISTPAEVCRTMLITAYQLPELLFPIDNFSITASLAPTILFTWSPVSPTPPAQLGVKYIIAITEVQPGQSVSQAFHVNYPIIEEEVIGRTQFNWPLDLNTPDETTQYVWSIKPVTFNDNPYKSGVNGFSYIETFTLKVEDKNIEIEEEQVDSTSLSEETENAVLLIDEKADINEMTERIVSLTTNTKSDNSLSIKEQNINYATIKDISQKLVLIKNKNAENNISEKEKKEQLADIKAMAESLVNLTIKSNPEEIIKKDKLADIKAMAEELVNLTVKN</sequence>
<accession>A0A176TBD0</accession>
<comment type="caution">
    <text evidence="1">The sequence shown here is derived from an EMBL/GenBank/DDBJ whole genome shotgun (WGS) entry which is preliminary data.</text>
</comment>
<evidence type="ECO:0000313" key="1">
    <source>
        <dbReference type="EMBL" id="OAD44716.1"/>
    </source>
</evidence>
<dbReference type="Proteomes" id="UP000076923">
    <property type="component" value="Unassembled WGS sequence"/>
</dbReference>
<dbReference type="STRING" id="1333662.LPB303_11180"/>
<reference evidence="1 2" key="1">
    <citation type="submission" date="2016-02" db="EMBL/GenBank/DDBJ databases">
        <title>Draft genome sequence of Polaribacter atrinae KACC17473.</title>
        <authorList>
            <person name="Shin S.-K."/>
            <person name="Yi H."/>
        </authorList>
    </citation>
    <scope>NUCLEOTIDE SEQUENCE [LARGE SCALE GENOMIC DNA]</scope>
    <source>
        <strain evidence="1 2">KACC 17473</strain>
    </source>
</reference>
<gene>
    <name evidence="1" type="ORF">LPB303_11180</name>
</gene>
<protein>
    <submittedName>
        <fullName evidence="1">Uncharacterized protein</fullName>
    </submittedName>
</protein>
<dbReference type="AlphaFoldDB" id="A0A176TBD0"/>
<keyword evidence="2" id="KW-1185">Reference proteome</keyword>
<proteinExistence type="predicted"/>
<dbReference type="OrthoDB" id="610610at2"/>